<feature type="coiled-coil region" evidence="1">
    <location>
        <begin position="38"/>
        <end position="65"/>
    </location>
</feature>
<feature type="chain" id="PRO_5045295806" evidence="2">
    <location>
        <begin position="28"/>
        <end position="514"/>
    </location>
</feature>
<feature type="signal peptide" evidence="2">
    <location>
        <begin position="1"/>
        <end position="27"/>
    </location>
</feature>
<name>A0ABV2T1V6_9BACT</name>
<evidence type="ECO:0000256" key="1">
    <source>
        <dbReference type="SAM" id="Coils"/>
    </source>
</evidence>
<dbReference type="EMBL" id="JBEXAC010000001">
    <property type="protein sequence ID" value="MET6997002.1"/>
    <property type="molecule type" value="Genomic_DNA"/>
</dbReference>
<accession>A0ABV2T1V6</accession>
<proteinExistence type="predicted"/>
<keyword evidence="2" id="KW-0732">Signal</keyword>
<evidence type="ECO:0000256" key="2">
    <source>
        <dbReference type="SAM" id="SignalP"/>
    </source>
</evidence>
<feature type="coiled-coil region" evidence="1">
    <location>
        <begin position="175"/>
        <end position="268"/>
    </location>
</feature>
<evidence type="ECO:0000313" key="3">
    <source>
        <dbReference type="EMBL" id="MET6997002.1"/>
    </source>
</evidence>
<dbReference type="Proteomes" id="UP001549749">
    <property type="component" value="Unassembled WGS sequence"/>
</dbReference>
<keyword evidence="4" id="KW-1185">Reference proteome</keyword>
<protein>
    <submittedName>
        <fullName evidence="3">Uncharacterized protein</fullName>
    </submittedName>
</protein>
<evidence type="ECO:0000313" key="4">
    <source>
        <dbReference type="Proteomes" id="UP001549749"/>
    </source>
</evidence>
<organism evidence="3 4">
    <name type="scientific">Chitinophaga defluvii</name>
    <dbReference type="NCBI Taxonomy" id="3163343"/>
    <lineage>
        <taxon>Bacteria</taxon>
        <taxon>Pseudomonadati</taxon>
        <taxon>Bacteroidota</taxon>
        <taxon>Chitinophagia</taxon>
        <taxon>Chitinophagales</taxon>
        <taxon>Chitinophagaceae</taxon>
        <taxon>Chitinophaga</taxon>
    </lineage>
</organism>
<keyword evidence="1" id="KW-0175">Coiled coil</keyword>
<sequence length="514" mass="58768">MRIMKIFLHQLPGLFVFFLALSGGLCAQTTGAGYVSGIESKAREIKQLQQDMDNLKSQLAKLDADKLKSIRNAEESLRQATQRINNDASWKNRLQTARNGWEEFNPGTCSAGGPPPICPANHWFKSNVQDAMKRYNEYRDKFLKPYQEAIDRAKMSGESEKEAIRKEEQRKLDRIPILKNEMNELSRKYKEHIKEKAGELSTGYGKELVRSVAEVHFQESVIRKYQEQIEKNRNEEIENKAKAIEKVSREMEDLVKKLQSDILILEQEQQKRVTAIDDEIAVINKAIMELQAKIREQDTRLSQHKGTERERLAMEERRNELQTAVYAEQKKVAAAKSKLQDLNTQFTYEKDLLNKKVNSTRHGTYDAKQQAQQIVEATFKAKRELLQSSLTHAATLLEARKRAFQARENDLNKNYNNWAGRVDVECKRILVACQSVAASCYGAEVPGEANLVWNKTKSCIGNIEGIRNAGNVIYGCEELSAYYATLTGYLDGTGTAQNDIQQQTFKNRLDNIYN</sequence>
<gene>
    <name evidence="3" type="ORF">ABR189_06465</name>
</gene>
<reference evidence="3 4" key="1">
    <citation type="submission" date="2024-06" db="EMBL/GenBank/DDBJ databases">
        <title>Chitinophaga defluvii sp. nov., isolated from municipal sewage.</title>
        <authorList>
            <person name="Zhang L."/>
        </authorList>
    </citation>
    <scope>NUCLEOTIDE SEQUENCE [LARGE SCALE GENOMIC DNA]</scope>
    <source>
        <strain evidence="3 4">H8</strain>
    </source>
</reference>
<dbReference type="RefSeq" id="WP_354659643.1">
    <property type="nucleotide sequence ID" value="NZ_JBEXAC010000001.1"/>
</dbReference>
<comment type="caution">
    <text evidence="3">The sequence shown here is derived from an EMBL/GenBank/DDBJ whole genome shotgun (WGS) entry which is preliminary data.</text>
</comment>